<gene>
    <name evidence="1" type="ORF">BO66DRAFT_391429</name>
</gene>
<dbReference type="Proteomes" id="UP000249661">
    <property type="component" value="Unassembled WGS sequence"/>
</dbReference>
<evidence type="ECO:0000313" key="2">
    <source>
        <dbReference type="Proteomes" id="UP000249661"/>
    </source>
</evidence>
<proteinExistence type="predicted"/>
<accession>A0ACD1HBG8</accession>
<name>A0ACD1HBG8_9EURO</name>
<dbReference type="EMBL" id="KZ824952">
    <property type="protein sequence ID" value="RAH70981.1"/>
    <property type="molecule type" value="Genomic_DNA"/>
</dbReference>
<evidence type="ECO:0000313" key="1">
    <source>
        <dbReference type="EMBL" id="RAH70981.1"/>
    </source>
</evidence>
<organism evidence="1 2">
    <name type="scientific">Aspergillus aculeatinus CBS 121060</name>
    <dbReference type="NCBI Taxonomy" id="1448322"/>
    <lineage>
        <taxon>Eukaryota</taxon>
        <taxon>Fungi</taxon>
        <taxon>Dikarya</taxon>
        <taxon>Ascomycota</taxon>
        <taxon>Pezizomycotina</taxon>
        <taxon>Eurotiomycetes</taxon>
        <taxon>Eurotiomycetidae</taxon>
        <taxon>Eurotiales</taxon>
        <taxon>Aspergillaceae</taxon>
        <taxon>Aspergillus</taxon>
        <taxon>Aspergillus subgen. Circumdati</taxon>
    </lineage>
</organism>
<keyword evidence="2" id="KW-1185">Reference proteome</keyword>
<protein>
    <submittedName>
        <fullName evidence="1">Uncharacterized protein</fullName>
    </submittedName>
</protein>
<reference evidence="1" key="1">
    <citation type="submission" date="2018-02" db="EMBL/GenBank/DDBJ databases">
        <title>The genomes of Aspergillus section Nigri reveals drivers in fungal speciation.</title>
        <authorList>
            <consortium name="DOE Joint Genome Institute"/>
            <person name="Vesth T.C."/>
            <person name="Nybo J."/>
            <person name="Theobald S."/>
            <person name="Brandl J."/>
            <person name="Frisvad J.C."/>
            <person name="Nielsen K.F."/>
            <person name="Lyhne E.K."/>
            <person name="Kogle M.E."/>
            <person name="Kuo A."/>
            <person name="Riley R."/>
            <person name="Clum A."/>
            <person name="Nolan M."/>
            <person name="Lipzen A."/>
            <person name="Salamov A."/>
            <person name="Henrissat B."/>
            <person name="Wiebenga A."/>
            <person name="De vries R.P."/>
            <person name="Grigoriev I.V."/>
            <person name="Mortensen U.H."/>
            <person name="Andersen M.R."/>
            <person name="Baker S.E."/>
        </authorList>
    </citation>
    <scope>NUCLEOTIDE SEQUENCE</scope>
    <source>
        <strain evidence="1">CBS 121060</strain>
    </source>
</reference>
<sequence>MDANVYVLIIPQATFRQHIQPCHPSSIRTHQAAAALKIAPEISWEFSTAFSNIGVFPSTSTSHCTRCSKVYQKSAKIAASVVGRCEECLIL</sequence>